<evidence type="ECO:0000256" key="4">
    <source>
        <dbReference type="ARBA" id="ARBA00022525"/>
    </source>
</evidence>
<keyword evidence="5" id="KW-0677">Repeat</keyword>
<comment type="function">
    <text evidence="1">Could be a virulence factor.</text>
</comment>
<dbReference type="SMART" id="SM00155">
    <property type="entry name" value="PLDc"/>
    <property type="match status" value="2"/>
</dbReference>
<evidence type="ECO:0000256" key="7">
    <source>
        <dbReference type="ARBA" id="ARBA00023098"/>
    </source>
</evidence>
<keyword evidence="9" id="KW-0812">Transmembrane</keyword>
<feature type="domain" description="PLD phosphodiesterase" evidence="10">
    <location>
        <begin position="140"/>
        <end position="167"/>
    </location>
</feature>
<name>K2GRR3_9RHOB</name>
<evidence type="ECO:0000313" key="12">
    <source>
        <dbReference type="Proteomes" id="UP000006765"/>
    </source>
</evidence>
<gene>
    <name evidence="11" type="ORF">OCGS_0416</name>
</gene>
<feature type="domain" description="PLD phosphodiesterase" evidence="10">
    <location>
        <begin position="355"/>
        <end position="382"/>
    </location>
</feature>
<evidence type="ECO:0000256" key="2">
    <source>
        <dbReference type="ARBA" id="ARBA00004613"/>
    </source>
</evidence>
<dbReference type="eggNOG" id="COG1502">
    <property type="taxonomic scope" value="Bacteria"/>
</dbReference>
<keyword evidence="4" id="KW-0964">Secreted</keyword>
<keyword evidence="9" id="KW-0472">Membrane</keyword>
<evidence type="ECO:0000256" key="9">
    <source>
        <dbReference type="SAM" id="Phobius"/>
    </source>
</evidence>
<organism evidence="11 12">
    <name type="scientific">Oceaniovalibus guishaninsula JLT2003</name>
    <dbReference type="NCBI Taxonomy" id="1231392"/>
    <lineage>
        <taxon>Bacteria</taxon>
        <taxon>Pseudomonadati</taxon>
        <taxon>Pseudomonadota</taxon>
        <taxon>Alphaproteobacteria</taxon>
        <taxon>Rhodobacterales</taxon>
        <taxon>Roseobacteraceae</taxon>
        <taxon>Oceaniovalibus</taxon>
    </lineage>
</organism>
<dbReference type="InterPro" id="IPR001736">
    <property type="entry name" value="PLipase_D/transphosphatidylase"/>
</dbReference>
<comment type="caution">
    <text evidence="11">The sequence shown here is derived from an EMBL/GenBank/DDBJ whole genome shotgun (WGS) entry which is preliminary data.</text>
</comment>
<dbReference type="Pfam" id="PF13091">
    <property type="entry name" value="PLDc_2"/>
    <property type="match status" value="1"/>
</dbReference>
<dbReference type="AlphaFoldDB" id="K2GRR3"/>
<dbReference type="InterPro" id="IPR025202">
    <property type="entry name" value="PLD-like_dom"/>
</dbReference>
<accession>K2GRR3</accession>
<dbReference type="EMBL" id="AMGO01000007">
    <property type="protein sequence ID" value="EKE45326.1"/>
    <property type="molecule type" value="Genomic_DNA"/>
</dbReference>
<keyword evidence="9" id="KW-1133">Transmembrane helix</keyword>
<dbReference type="RefSeq" id="WP_007425569.1">
    <property type="nucleotide sequence ID" value="NZ_AMGO01000007.1"/>
</dbReference>
<dbReference type="PANTHER" id="PTHR18896:SF60">
    <property type="entry name" value="PHOSPHOLIPASE D"/>
    <property type="match status" value="1"/>
</dbReference>
<dbReference type="CDD" id="cd09143">
    <property type="entry name" value="PLDc_vPLD1_2_like_bac_2"/>
    <property type="match status" value="1"/>
</dbReference>
<keyword evidence="6" id="KW-0378">Hydrolase</keyword>
<dbReference type="GO" id="GO:0009395">
    <property type="term" value="P:phospholipid catabolic process"/>
    <property type="evidence" value="ECO:0007669"/>
    <property type="project" value="TreeGrafter"/>
</dbReference>
<dbReference type="InterPro" id="IPR015679">
    <property type="entry name" value="PLipase_D_fam"/>
</dbReference>
<evidence type="ECO:0000256" key="5">
    <source>
        <dbReference type="ARBA" id="ARBA00022737"/>
    </source>
</evidence>
<evidence type="ECO:0000256" key="8">
    <source>
        <dbReference type="ARBA" id="ARBA00029594"/>
    </source>
</evidence>
<dbReference type="CDD" id="cd09140">
    <property type="entry name" value="PLDc_vPLD1_2_like_bac_1"/>
    <property type="match status" value="1"/>
</dbReference>
<dbReference type="PROSITE" id="PS50035">
    <property type="entry name" value="PLD"/>
    <property type="match status" value="2"/>
</dbReference>
<evidence type="ECO:0000256" key="6">
    <source>
        <dbReference type="ARBA" id="ARBA00022801"/>
    </source>
</evidence>
<comment type="subcellular location">
    <subcellularLocation>
        <location evidence="2">Secreted</location>
    </subcellularLocation>
</comment>
<evidence type="ECO:0000313" key="11">
    <source>
        <dbReference type="EMBL" id="EKE45326.1"/>
    </source>
</evidence>
<reference evidence="11 12" key="1">
    <citation type="journal article" date="2012" name="J. Bacteriol.">
        <title>Draft Genome Sequence of Oceaniovalibus guishaninsula JLT2003T.</title>
        <authorList>
            <person name="Tang K."/>
            <person name="Liu K."/>
            <person name="Jiao N."/>
        </authorList>
    </citation>
    <scope>NUCLEOTIDE SEQUENCE [LARGE SCALE GENOMIC DNA]</scope>
    <source>
        <strain evidence="11 12">JLT2003</strain>
    </source>
</reference>
<sequence>MKDQAASLAESIFQPGRNCWRVEQADRISLIVDAALYFAALRKAIIEARSEILLVGWDFDFEIEMLPGESDEDGVAPDGYPNQLGPFLLEVIDRNPDLELYILKWNGALLAAPGRLLPSLSIWAASGDRIHFALDSHHPFGACHHQKIVVIDNSLAFCGGIDVTEERWDTPDHAPEDPRRTRRDGTLIGPWHDVTTAITGPAATALGDLSRMRWQRATGEELGTRPESGKRHWPDILGIDLEDAQLAIARTEPPYDGGPLVNEIEHLYLDAIRAAKRIIYIESQYLTAKRICRALCRRLRHEDGPEIVVINPEAARSAFEDAAMHTLRGRIIRRLRTCDKFGRFGIWNPVNAAGTPIYVHAKVLIVDDDLLRIGSSNLDNRSMGFDTECDIAVTGRQEDHAQVIARFRSRLLGEHLGVSPDTVEAAVEREGSYIAAIEALGRPTGRGLRRIEVLEETWFGSLMASTQMLDQRFYPGQRTSSGKGIRPRHLAVAAGVAGIGVLALLLWRRRRDR</sequence>
<feature type="transmembrane region" description="Helical" evidence="9">
    <location>
        <begin position="489"/>
        <end position="507"/>
    </location>
</feature>
<evidence type="ECO:0000259" key="10">
    <source>
        <dbReference type="PROSITE" id="PS50035"/>
    </source>
</evidence>
<dbReference type="PATRIC" id="fig|1231392.3.peg.418"/>
<dbReference type="Proteomes" id="UP000006765">
    <property type="component" value="Unassembled WGS sequence"/>
</dbReference>
<dbReference type="GO" id="GO:0004630">
    <property type="term" value="F:phospholipase D activity"/>
    <property type="evidence" value="ECO:0007669"/>
    <property type="project" value="TreeGrafter"/>
</dbReference>
<dbReference type="GO" id="GO:0005886">
    <property type="term" value="C:plasma membrane"/>
    <property type="evidence" value="ECO:0007669"/>
    <property type="project" value="TreeGrafter"/>
</dbReference>
<dbReference type="Pfam" id="PF00614">
    <property type="entry name" value="PLDc"/>
    <property type="match status" value="1"/>
</dbReference>
<dbReference type="Gene3D" id="3.30.870.10">
    <property type="entry name" value="Endonuclease Chain A"/>
    <property type="match status" value="2"/>
</dbReference>
<protein>
    <recommendedName>
        <fullName evidence="3">Phospholipase D</fullName>
    </recommendedName>
    <alternativeName>
        <fullName evidence="8">Choline phosphatase</fullName>
    </alternativeName>
</protein>
<dbReference type="SUPFAM" id="SSF56024">
    <property type="entry name" value="Phospholipase D/nuclease"/>
    <property type="match status" value="2"/>
</dbReference>
<dbReference type="PANTHER" id="PTHR18896">
    <property type="entry name" value="PHOSPHOLIPASE D"/>
    <property type="match status" value="1"/>
</dbReference>
<dbReference type="GO" id="GO:0005576">
    <property type="term" value="C:extracellular region"/>
    <property type="evidence" value="ECO:0007669"/>
    <property type="project" value="UniProtKB-SubCell"/>
</dbReference>
<proteinExistence type="predicted"/>
<keyword evidence="7" id="KW-0443">Lipid metabolism</keyword>
<dbReference type="STRING" id="1231392.OCGS_0416"/>
<keyword evidence="12" id="KW-1185">Reference proteome</keyword>
<evidence type="ECO:0000256" key="1">
    <source>
        <dbReference type="ARBA" id="ARBA00003145"/>
    </source>
</evidence>
<evidence type="ECO:0000256" key="3">
    <source>
        <dbReference type="ARBA" id="ARBA00018392"/>
    </source>
</evidence>